<dbReference type="Proteomes" id="UP000235371">
    <property type="component" value="Unassembled WGS sequence"/>
</dbReference>
<organism evidence="4 5">
    <name type="scientific">Hyaloscypha bicolor E</name>
    <dbReference type="NCBI Taxonomy" id="1095630"/>
    <lineage>
        <taxon>Eukaryota</taxon>
        <taxon>Fungi</taxon>
        <taxon>Dikarya</taxon>
        <taxon>Ascomycota</taxon>
        <taxon>Pezizomycotina</taxon>
        <taxon>Leotiomycetes</taxon>
        <taxon>Helotiales</taxon>
        <taxon>Hyaloscyphaceae</taxon>
        <taxon>Hyaloscypha</taxon>
        <taxon>Hyaloscypha bicolor</taxon>
    </lineage>
</organism>
<gene>
    <name evidence="4" type="ORF">K444DRAFT_626365</name>
</gene>
<feature type="coiled-coil region" evidence="1">
    <location>
        <begin position="472"/>
        <end position="544"/>
    </location>
</feature>
<dbReference type="AlphaFoldDB" id="A0A2J6TLJ7"/>
<keyword evidence="3" id="KW-0472">Membrane</keyword>
<name>A0A2J6TLJ7_9HELO</name>
<dbReference type="InParanoid" id="A0A2J6TLJ7"/>
<feature type="compositionally biased region" description="Polar residues" evidence="2">
    <location>
        <begin position="28"/>
        <end position="38"/>
    </location>
</feature>
<keyword evidence="1" id="KW-0175">Coiled coil</keyword>
<evidence type="ECO:0000256" key="2">
    <source>
        <dbReference type="SAM" id="MobiDB-lite"/>
    </source>
</evidence>
<feature type="compositionally biased region" description="Basic and acidic residues" evidence="2">
    <location>
        <begin position="324"/>
        <end position="333"/>
    </location>
</feature>
<dbReference type="RefSeq" id="XP_024740780.1">
    <property type="nucleotide sequence ID" value="XM_024882634.1"/>
</dbReference>
<evidence type="ECO:0000256" key="1">
    <source>
        <dbReference type="SAM" id="Coils"/>
    </source>
</evidence>
<keyword evidence="5" id="KW-1185">Reference proteome</keyword>
<sequence>MPGERNMEESQIGAMKHLSTIPKKDYESPSSPSTMKQSTDSKQKETTFVDIQPEKYTTPPILPDWCFSNLGSFYNPAAFSMPFGAGIEQTYLGASPNPSQQVPGNWNPDMGPVCPLLPQEGSIPNAYSFADSYQHPSTFQQAEAVCPNPDMSPVYNFLPQQGSMPNAYLFPDSYQQSWPFQQANSVPWFTSPDSSFGMNSTTSNIPSIITSTPIASQSTTPISHNEYDSTMDIPKPQWDVQITAEVPDASSERNKQHWSTDETKGGLVAAARHFNAKEANEATEKLIQALRQQGILNCDFQKKSDDLRTKPLQYSRARAGSESNLKKLQEQEDDVDKFRDLEERLVQAAIDRDLAEGDLKTELQVSVDKASDLEEKLHKTLGDQETLRQEQQKSSGKIDELQAKVLQTARDQLWEKQALKREQDDSLTKISDLKTMLGQAVAEKYSLEGQLETEQEKNNTLANDVDNWLLQSDRVREAYSDLQKEYKKTLEKFDDLEEKLRQAALDQLNFVGLAKEHNKAPETVDELQAKLLLATQEKNALEDKMEKEEQFGSKDTEEFEVELLNDPEPEAVLDYKLSSKGHAALLSEGPATTQDTFNHCVDNFFAEPIQTTNEPQPGDCIYCADDNCDGDSHASVREHNLHSTDTTDSMDIQGSSVSEESFTSEATLQDTTCSNVEDSEDSSAFACTPEVEDNNCGDQPQSAVVTPSDNEPGPTILWGILSQEPIIPYNNAGSQITGSDAQVVQPEFPEFPEPSAYTKSSAPVTVEGFPFLFVLLAVFIASLSWFVGSRIDGFDLAISLALFTYFTSVLHETEGQGTVAAPTNMPAFADTPPVNIANLQVVPIQSRLLLPHHRWCLREE</sequence>
<dbReference type="OrthoDB" id="10674408at2759"/>
<evidence type="ECO:0000313" key="4">
    <source>
        <dbReference type="EMBL" id="PMD63876.1"/>
    </source>
</evidence>
<keyword evidence="3" id="KW-1133">Transmembrane helix</keyword>
<feature type="region of interest" description="Disordered" evidence="2">
    <location>
        <begin position="1"/>
        <end position="45"/>
    </location>
</feature>
<evidence type="ECO:0000313" key="5">
    <source>
        <dbReference type="Proteomes" id="UP000235371"/>
    </source>
</evidence>
<feature type="transmembrane region" description="Helical" evidence="3">
    <location>
        <begin position="768"/>
        <end position="787"/>
    </location>
</feature>
<dbReference type="GeneID" id="36590711"/>
<keyword evidence="3" id="KW-0812">Transmembrane</keyword>
<feature type="region of interest" description="Disordered" evidence="2">
    <location>
        <begin position="313"/>
        <end position="333"/>
    </location>
</feature>
<proteinExistence type="predicted"/>
<evidence type="ECO:0000256" key="3">
    <source>
        <dbReference type="SAM" id="Phobius"/>
    </source>
</evidence>
<accession>A0A2J6TLJ7</accession>
<dbReference type="EMBL" id="KZ613777">
    <property type="protein sequence ID" value="PMD63876.1"/>
    <property type="molecule type" value="Genomic_DNA"/>
</dbReference>
<protein>
    <submittedName>
        <fullName evidence="4">Uncharacterized protein</fullName>
    </submittedName>
</protein>
<reference evidence="4 5" key="1">
    <citation type="submission" date="2016-04" db="EMBL/GenBank/DDBJ databases">
        <title>A degradative enzymes factory behind the ericoid mycorrhizal symbiosis.</title>
        <authorList>
            <consortium name="DOE Joint Genome Institute"/>
            <person name="Martino E."/>
            <person name="Morin E."/>
            <person name="Grelet G."/>
            <person name="Kuo A."/>
            <person name="Kohler A."/>
            <person name="Daghino S."/>
            <person name="Barry K."/>
            <person name="Choi C."/>
            <person name="Cichocki N."/>
            <person name="Clum A."/>
            <person name="Copeland A."/>
            <person name="Hainaut M."/>
            <person name="Haridas S."/>
            <person name="Labutti K."/>
            <person name="Lindquist E."/>
            <person name="Lipzen A."/>
            <person name="Khouja H.-R."/>
            <person name="Murat C."/>
            <person name="Ohm R."/>
            <person name="Olson A."/>
            <person name="Spatafora J."/>
            <person name="Veneault-Fourrey C."/>
            <person name="Henrissat B."/>
            <person name="Grigoriev I."/>
            <person name="Martin F."/>
            <person name="Perotto S."/>
        </authorList>
    </citation>
    <scope>NUCLEOTIDE SEQUENCE [LARGE SCALE GENOMIC DNA]</scope>
    <source>
        <strain evidence="4 5">E</strain>
    </source>
</reference>